<evidence type="ECO:0000313" key="1">
    <source>
        <dbReference type="EMBL" id="TFY98478.1"/>
    </source>
</evidence>
<organism evidence="1 2">
    <name type="scientific">Ramlibacter rhizophilus</name>
    <dbReference type="NCBI Taxonomy" id="1781167"/>
    <lineage>
        <taxon>Bacteria</taxon>
        <taxon>Pseudomonadati</taxon>
        <taxon>Pseudomonadota</taxon>
        <taxon>Betaproteobacteria</taxon>
        <taxon>Burkholderiales</taxon>
        <taxon>Comamonadaceae</taxon>
        <taxon>Ramlibacter</taxon>
    </lineage>
</organism>
<dbReference type="AlphaFoldDB" id="A0A4Z0BKQ1"/>
<keyword evidence="2" id="KW-1185">Reference proteome</keyword>
<name>A0A4Z0BKQ1_9BURK</name>
<dbReference type="RefSeq" id="WP_135285629.1">
    <property type="nucleotide sequence ID" value="NZ_SMLL01000005.1"/>
</dbReference>
<comment type="caution">
    <text evidence="1">The sequence shown here is derived from an EMBL/GenBank/DDBJ whole genome shotgun (WGS) entry which is preliminary data.</text>
</comment>
<evidence type="ECO:0000313" key="2">
    <source>
        <dbReference type="Proteomes" id="UP000297564"/>
    </source>
</evidence>
<dbReference type="Proteomes" id="UP000297564">
    <property type="component" value="Unassembled WGS sequence"/>
</dbReference>
<protein>
    <submittedName>
        <fullName evidence="1">Uncharacterized protein</fullName>
    </submittedName>
</protein>
<proteinExistence type="predicted"/>
<sequence>MNILRITATQPHRKMAVSVQPLFSIKHDDPLPIYSKDNTRYDLHGQANVHFLLSSNKRSPVYLGNDLRTIRTSVKNIT</sequence>
<dbReference type="EMBL" id="SMLL01000005">
    <property type="protein sequence ID" value="TFY98478.1"/>
    <property type="molecule type" value="Genomic_DNA"/>
</dbReference>
<gene>
    <name evidence="1" type="ORF">EZ242_13110</name>
</gene>
<reference evidence="1 2" key="1">
    <citation type="submission" date="2019-03" db="EMBL/GenBank/DDBJ databases">
        <title>Ramlibacter rhizophilus CCTCC AB2015357, whole genome shotgun sequence.</title>
        <authorList>
            <person name="Zhang X."/>
            <person name="Feng G."/>
            <person name="Zhu H."/>
        </authorList>
    </citation>
    <scope>NUCLEOTIDE SEQUENCE [LARGE SCALE GENOMIC DNA]</scope>
    <source>
        <strain evidence="1 2">CCTCC AB2015357</strain>
    </source>
</reference>
<accession>A0A4Z0BKQ1</accession>